<keyword evidence="8 12" id="KW-0067">ATP-binding</keyword>
<dbReference type="EC" id="2.7.4.9" evidence="2 12"/>
<dbReference type="InterPro" id="IPR018094">
    <property type="entry name" value="Thymidylate_kinase"/>
</dbReference>
<dbReference type="GO" id="GO:0006227">
    <property type="term" value="P:dUDP biosynthetic process"/>
    <property type="evidence" value="ECO:0007669"/>
    <property type="project" value="TreeGrafter"/>
</dbReference>
<evidence type="ECO:0000256" key="8">
    <source>
        <dbReference type="ARBA" id="ARBA00022840"/>
    </source>
</evidence>
<dbReference type="PANTHER" id="PTHR10344:SF4">
    <property type="entry name" value="UMP-CMP KINASE 2, MITOCHONDRIAL"/>
    <property type="match status" value="1"/>
</dbReference>
<dbReference type="GO" id="GO:0004798">
    <property type="term" value="F:dTMP kinase activity"/>
    <property type="evidence" value="ECO:0007669"/>
    <property type="project" value="UniProtKB-UniRule"/>
</dbReference>
<dbReference type="FunFam" id="3.40.50.300:FF:000225">
    <property type="entry name" value="Thymidylate kinase"/>
    <property type="match status" value="1"/>
</dbReference>
<proteinExistence type="inferred from homology"/>
<keyword evidence="7 12" id="KW-0418">Kinase</keyword>
<comment type="function">
    <text evidence="11 12">Phosphorylation of dTMP to form dTDP in both de novo and salvage pathways of dTTP synthesis.</text>
</comment>
<comment type="similarity">
    <text evidence="1 12">Belongs to the thymidylate kinase family.</text>
</comment>
<evidence type="ECO:0000256" key="3">
    <source>
        <dbReference type="ARBA" id="ARBA00017144"/>
    </source>
</evidence>
<dbReference type="HAMAP" id="MF_00165">
    <property type="entry name" value="Thymidylate_kinase"/>
    <property type="match status" value="1"/>
</dbReference>
<dbReference type="Proteomes" id="UP000260351">
    <property type="component" value="Unassembled WGS sequence"/>
</dbReference>
<gene>
    <name evidence="12" type="primary">tmk</name>
    <name evidence="14" type="ORF">DZC52_01630</name>
</gene>
<evidence type="ECO:0000256" key="6">
    <source>
        <dbReference type="ARBA" id="ARBA00022741"/>
    </source>
</evidence>
<dbReference type="Gene3D" id="3.40.50.300">
    <property type="entry name" value="P-loop containing nucleotide triphosphate hydrolases"/>
    <property type="match status" value="1"/>
</dbReference>
<organism evidence="14 15">
    <name type="scientific">Wenzhouxiangella sediminis</name>
    <dbReference type="NCBI Taxonomy" id="1792836"/>
    <lineage>
        <taxon>Bacteria</taxon>
        <taxon>Pseudomonadati</taxon>
        <taxon>Pseudomonadota</taxon>
        <taxon>Gammaproteobacteria</taxon>
        <taxon>Chromatiales</taxon>
        <taxon>Wenzhouxiangellaceae</taxon>
        <taxon>Wenzhouxiangella</taxon>
    </lineage>
</organism>
<name>A0A3E1KBV9_9GAMM</name>
<keyword evidence="15" id="KW-1185">Reference proteome</keyword>
<evidence type="ECO:0000256" key="10">
    <source>
        <dbReference type="ARBA" id="ARBA00048743"/>
    </source>
</evidence>
<dbReference type="GO" id="GO:0005524">
    <property type="term" value="F:ATP binding"/>
    <property type="evidence" value="ECO:0007669"/>
    <property type="project" value="UniProtKB-UniRule"/>
</dbReference>
<dbReference type="InterPro" id="IPR027417">
    <property type="entry name" value="P-loop_NTPase"/>
</dbReference>
<accession>A0A3E1KBV9</accession>
<keyword evidence="4 12" id="KW-0808">Transferase</keyword>
<dbReference type="GO" id="GO:0006233">
    <property type="term" value="P:dTDP biosynthetic process"/>
    <property type="evidence" value="ECO:0007669"/>
    <property type="project" value="InterPro"/>
</dbReference>
<keyword evidence="6 12" id="KW-0547">Nucleotide-binding</keyword>
<dbReference type="GO" id="GO:0005829">
    <property type="term" value="C:cytosol"/>
    <property type="evidence" value="ECO:0007669"/>
    <property type="project" value="TreeGrafter"/>
</dbReference>
<evidence type="ECO:0000313" key="14">
    <source>
        <dbReference type="EMBL" id="RFF32194.1"/>
    </source>
</evidence>
<evidence type="ECO:0000256" key="2">
    <source>
        <dbReference type="ARBA" id="ARBA00012980"/>
    </source>
</evidence>
<evidence type="ECO:0000259" key="13">
    <source>
        <dbReference type="Pfam" id="PF02223"/>
    </source>
</evidence>
<evidence type="ECO:0000256" key="4">
    <source>
        <dbReference type="ARBA" id="ARBA00022679"/>
    </source>
</evidence>
<dbReference type="NCBIfam" id="TIGR00041">
    <property type="entry name" value="DTMP_kinase"/>
    <property type="match status" value="1"/>
</dbReference>
<evidence type="ECO:0000256" key="7">
    <source>
        <dbReference type="ARBA" id="ARBA00022777"/>
    </source>
</evidence>
<dbReference type="AlphaFoldDB" id="A0A3E1KBV9"/>
<dbReference type="Pfam" id="PF02223">
    <property type="entry name" value="Thymidylate_kin"/>
    <property type="match status" value="1"/>
</dbReference>
<feature type="binding site" evidence="12">
    <location>
        <begin position="11"/>
        <end position="18"/>
    </location>
    <ligand>
        <name>ATP</name>
        <dbReference type="ChEBI" id="CHEBI:30616"/>
    </ligand>
</feature>
<reference evidence="14 15" key="1">
    <citation type="submission" date="2018-08" db="EMBL/GenBank/DDBJ databases">
        <title>Wenzhouxiangella salilacus sp. nov., a novel bacterium isolated from a saline lake in Xinjiang Province, China.</title>
        <authorList>
            <person name="Han S."/>
        </authorList>
    </citation>
    <scope>NUCLEOTIDE SEQUENCE [LARGE SCALE GENOMIC DNA]</scope>
    <source>
        <strain evidence="14 15">XDB06</strain>
    </source>
</reference>
<dbReference type="RefSeq" id="WP_116649377.1">
    <property type="nucleotide sequence ID" value="NZ_QUZK01000012.1"/>
</dbReference>
<evidence type="ECO:0000313" key="15">
    <source>
        <dbReference type="Proteomes" id="UP000260351"/>
    </source>
</evidence>
<dbReference type="PANTHER" id="PTHR10344">
    <property type="entry name" value="THYMIDYLATE KINASE"/>
    <property type="match status" value="1"/>
</dbReference>
<evidence type="ECO:0000256" key="9">
    <source>
        <dbReference type="ARBA" id="ARBA00029962"/>
    </source>
</evidence>
<dbReference type="SUPFAM" id="SSF52540">
    <property type="entry name" value="P-loop containing nucleoside triphosphate hydrolases"/>
    <property type="match status" value="1"/>
</dbReference>
<feature type="domain" description="Thymidylate kinase-like" evidence="13">
    <location>
        <begin position="9"/>
        <end position="199"/>
    </location>
</feature>
<evidence type="ECO:0000256" key="5">
    <source>
        <dbReference type="ARBA" id="ARBA00022727"/>
    </source>
</evidence>
<protein>
    <recommendedName>
        <fullName evidence="3 12">Thymidylate kinase</fullName>
        <ecNumber evidence="2 12">2.7.4.9</ecNumber>
    </recommendedName>
    <alternativeName>
        <fullName evidence="9 12">dTMP kinase</fullName>
    </alternativeName>
</protein>
<dbReference type="OrthoDB" id="9774907at2"/>
<evidence type="ECO:0000256" key="12">
    <source>
        <dbReference type="HAMAP-Rule" id="MF_00165"/>
    </source>
</evidence>
<comment type="caution">
    <text evidence="14">The sequence shown here is derived from an EMBL/GenBank/DDBJ whole genome shotgun (WGS) entry which is preliminary data.</text>
</comment>
<comment type="catalytic activity">
    <reaction evidence="10 12">
        <text>dTMP + ATP = dTDP + ADP</text>
        <dbReference type="Rhea" id="RHEA:13517"/>
        <dbReference type="ChEBI" id="CHEBI:30616"/>
        <dbReference type="ChEBI" id="CHEBI:58369"/>
        <dbReference type="ChEBI" id="CHEBI:63528"/>
        <dbReference type="ChEBI" id="CHEBI:456216"/>
        <dbReference type="EC" id="2.7.4.9"/>
    </reaction>
</comment>
<dbReference type="GO" id="GO:0006235">
    <property type="term" value="P:dTTP biosynthetic process"/>
    <property type="evidence" value="ECO:0007669"/>
    <property type="project" value="UniProtKB-UniRule"/>
</dbReference>
<dbReference type="EMBL" id="QUZK01000012">
    <property type="protein sequence ID" value="RFF32194.1"/>
    <property type="molecule type" value="Genomic_DNA"/>
</dbReference>
<sequence>MTRGRFITLEGGEGAGKTTAMRTISEWLSRKGREVVITREPGGTAAAERIRELLLDPETGTLTPMSELLLMFAARQENLAGVIRPALSAGTDVVCDRFTDASRAYQGAGRQLGDAAVEALADLVHPDLRPDLTLLLDVPVALGMERIRGREGGPDRMEQSRPDFLERVRQAYLRQAEREPDRFVVIDASRPLPDVSAAIETALEAKWS</sequence>
<evidence type="ECO:0000256" key="11">
    <source>
        <dbReference type="ARBA" id="ARBA00057735"/>
    </source>
</evidence>
<dbReference type="CDD" id="cd01672">
    <property type="entry name" value="TMPK"/>
    <property type="match status" value="1"/>
</dbReference>
<keyword evidence="5 12" id="KW-0545">Nucleotide biosynthesis</keyword>
<dbReference type="InterPro" id="IPR039430">
    <property type="entry name" value="Thymidylate_kin-like_dom"/>
</dbReference>
<evidence type="ECO:0000256" key="1">
    <source>
        <dbReference type="ARBA" id="ARBA00009776"/>
    </source>
</evidence>